<comment type="caution">
    <text evidence="2">The sequence shown here is derived from an EMBL/GenBank/DDBJ whole genome shotgun (WGS) entry which is preliminary data.</text>
</comment>
<accession>A0A7Z0Q867</accession>
<dbReference type="EMBL" id="JACBFH010000001">
    <property type="protein sequence ID" value="NYY89648.1"/>
    <property type="molecule type" value="Genomic_DNA"/>
</dbReference>
<sequence>MSIDARLGARTEFRIYPSIGVARIGDSRDSFTIGPEAPALAPSGPFRGADQGLKPQAARFRIYKICRALVFCPGSWQLRALARSRSLLAALTLDSQPEAEPNYSSLADNQKVCQYFKSDCDAPRFSWASAAPCRRKPGNAFGLGPTLPRSLNVIASFSQK</sequence>
<evidence type="ECO:0000259" key="1">
    <source>
        <dbReference type="Pfam" id="PF17990"/>
    </source>
</evidence>
<feature type="domain" description="L-Lysine epsilon oxidase N-terminal" evidence="1">
    <location>
        <begin position="16"/>
        <end position="65"/>
    </location>
</feature>
<dbReference type="InterPro" id="IPR041168">
    <property type="entry name" value="LodA_N"/>
</dbReference>
<reference evidence="2" key="1">
    <citation type="submission" date="2020-06" db="EMBL/GenBank/DDBJ databases">
        <title>Whole Genome Sequence of Bradyrhizobium sp. Strain 323S2.</title>
        <authorList>
            <person name="Bromfield E.S.P."/>
        </authorList>
    </citation>
    <scope>NUCLEOTIDE SEQUENCE [LARGE SCALE GENOMIC DNA]</scope>
    <source>
        <strain evidence="2">323S2</strain>
    </source>
</reference>
<dbReference type="AlphaFoldDB" id="A0A7Z0Q867"/>
<dbReference type="Pfam" id="PF17990">
    <property type="entry name" value="LodA_N"/>
    <property type="match status" value="1"/>
</dbReference>
<dbReference type="RefSeq" id="WP_166353468.1">
    <property type="nucleotide sequence ID" value="NZ_CP088280.1"/>
</dbReference>
<evidence type="ECO:0000313" key="2">
    <source>
        <dbReference type="EMBL" id="NYY89648.1"/>
    </source>
</evidence>
<gene>
    <name evidence="2" type="ORF">G6321_14805</name>
</gene>
<protein>
    <recommendedName>
        <fullName evidence="1">L-Lysine epsilon oxidase N-terminal domain-containing protein</fullName>
    </recommendedName>
</protein>
<proteinExistence type="predicted"/>
<name>A0A7Z0Q867_9BRAD</name>
<organism evidence="2">
    <name type="scientific">Bradyrhizobium barranii subsp. barranii</name>
    <dbReference type="NCBI Taxonomy" id="2823807"/>
    <lineage>
        <taxon>Bacteria</taxon>
        <taxon>Pseudomonadati</taxon>
        <taxon>Pseudomonadota</taxon>
        <taxon>Alphaproteobacteria</taxon>
        <taxon>Hyphomicrobiales</taxon>
        <taxon>Nitrobacteraceae</taxon>
        <taxon>Bradyrhizobium</taxon>
        <taxon>Bradyrhizobium barranii</taxon>
    </lineage>
</organism>